<gene>
    <name evidence="2" type="ORF">MNBD_BACTEROID02-1020</name>
</gene>
<dbReference type="Gene3D" id="3.90.226.10">
    <property type="entry name" value="2-enoyl-CoA Hydratase, Chain A, domain 1"/>
    <property type="match status" value="1"/>
</dbReference>
<dbReference type="SUPFAM" id="SSF50156">
    <property type="entry name" value="PDZ domain-like"/>
    <property type="match status" value="1"/>
</dbReference>
<feature type="domain" description="Tail specific protease" evidence="1">
    <location>
        <begin position="199"/>
        <end position="414"/>
    </location>
</feature>
<dbReference type="GO" id="GO:0006508">
    <property type="term" value="P:proteolysis"/>
    <property type="evidence" value="ECO:0007669"/>
    <property type="project" value="UniProtKB-KW"/>
</dbReference>
<protein>
    <submittedName>
        <fullName evidence="2">Carboxyl-terminal protease</fullName>
    </submittedName>
</protein>
<dbReference type="GO" id="GO:0007165">
    <property type="term" value="P:signal transduction"/>
    <property type="evidence" value="ECO:0007669"/>
    <property type="project" value="TreeGrafter"/>
</dbReference>
<dbReference type="EMBL" id="UOEB01000110">
    <property type="protein sequence ID" value="VAV83879.1"/>
    <property type="molecule type" value="Genomic_DNA"/>
</dbReference>
<dbReference type="SUPFAM" id="SSF52096">
    <property type="entry name" value="ClpP/crotonase"/>
    <property type="match status" value="1"/>
</dbReference>
<name>A0A3B0QUX3_9ZZZZ</name>
<dbReference type="GO" id="GO:0004175">
    <property type="term" value="F:endopeptidase activity"/>
    <property type="evidence" value="ECO:0007669"/>
    <property type="project" value="TreeGrafter"/>
</dbReference>
<evidence type="ECO:0000313" key="2">
    <source>
        <dbReference type="EMBL" id="VAV83879.1"/>
    </source>
</evidence>
<dbReference type="PANTHER" id="PTHR32060">
    <property type="entry name" value="TAIL-SPECIFIC PROTEASE"/>
    <property type="match status" value="1"/>
</dbReference>
<proteinExistence type="predicted"/>
<dbReference type="Gene3D" id="2.30.42.10">
    <property type="match status" value="1"/>
</dbReference>
<reference evidence="2" key="1">
    <citation type="submission" date="2018-06" db="EMBL/GenBank/DDBJ databases">
        <authorList>
            <person name="Zhirakovskaya E."/>
        </authorList>
    </citation>
    <scope>NUCLEOTIDE SEQUENCE</scope>
</reference>
<dbReference type="PROSITE" id="PS51257">
    <property type="entry name" value="PROKAR_LIPOPROTEIN"/>
    <property type="match status" value="1"/>
</dbReference>
<dbReference type="CDD" id="cd07561">
    <property type="entry name" value="Peptidase_S41_CPP_like"/>
    <property type="match status" value="1"/>
</dbReference>
<organism evidence="2">
    <name type="scientific">hydrothermal vent metagenome</name>
    <dbReference type="NCBI Taxonomy" id="652676"/>
    <lineage>
        <taxon>unclassified sequences</taxon>
        <taxon>metagenomes</taxon>
        <taxon>ecological metagenomes</taxon>
    </lineage>
</organism>
<dbReference type="AlphaFoldDB" id="A0A3B0QUX3"/>
<dbReference type="GO" id="GO:0030288">
    <property type="term" value="C:outer membrane-bounded periplasmic space"/>
    <property type="evidence" value="ECO:0007669"/>
    <property type="project" value="TreeGrafter"/>
</dbReference>
<dbReference type="InterPro" id="IPR029045">
    <property type="entry name" value="ClpP/crotonase-like_dom_sf"/>
</dbReference>
<accession>A0A3B0QUX3</accession>
<dbReference type="InterPro" id="IPR005151">
    <property type="entry name" value="Tail-specific_protease"/>
</dbReference>
<dbReference type="Gene3D" id="3.30.750.170">
    <property type="match status" value="1"/>
</dbReference>
<keyword evidence="2" id="KW-0378">Hydrolase</keyword>
<sequence length="487" mass="53366">MKFKLNMLLVFILLGLTSSCFDDADDNTVSASEINDFVWKGMNAVYLYKDNIPNLANDRFSNNGEYADYLNSFSTPEELFESLIYLRETVDRFSWIVDDYIALEQLFSGVTTNNGMEFGLFFVPNSTTDVFGVVRLVLPNSEADNNNLRRGDIFYAIDGTPLTESNFSSLLNQDSYTINLGTFNDNGTPTDTTDDTIDPGTESVTLNKVPYTENPVFKTNIFTVGGENVGYLMYNGFTSNFDNQLNAAFGDFVTSNIQNLVLDLRYNPGGSVNTASLLGSMVTGQFNGQVFAKLQYNSDLQSNNSVFNFTNSVNSSPLNSLNLNKVYVLTSGRSASASEMVINSLSAYITVVQIGTNTTGKSQASITVYDSPNLQREGANPNHTYAMQPLVAITVNKNDAKVPSSGLIPTIELAENPFNYGILGDANEPLLAAALADILGSGRISYPILPEIELIGDSNDFLPFDKGGMIIDNKFPIETLKRLLINE</sequence>
<dbReference type="Pfam" id="PF03572">
    <property type="entry name" value="Peptidase_S41"/>
    <property type="match status" value="1"/>
</dbReference>
<evidence type="ECO:0000259" key="1">
    <source>
        <dbReference type="SMART" id="SM00245"/>
    </source>
</evidence>
<dbReference type="Pfam" id="PF18294">
    <property type="entry name" value="Pept_S41_N"/>
    <property type="match status" value="1"/>
</dbReference>
<dbReference type="PANTHER" id="PTHR32060:SF30">
    <property type="entry name" value="CARBOXY-TERMINAL PROCESSING PROTEASE CTPA"/>
    <property type="match status" value="1"/>
</dbReference>
<dbReference type="GO" id="GO:0008236">
    <property type="term" value="F:serine-type peptidase activity"/>
    <property type="evidence" value="ECO:0007669"/>
    <property type="project" value="InterPro"/>
</dbReference>
<dbReference type="InterPro" id="IPR041613">
    <property type="entry name" value="Pept_S41_N"/>
</dbReference>
<keyword evidence="2" id="KW-0645">Protease</keyword>
<dbReference type="SMART" id="SM00245">
    <property type="entry name" value="TSPc"/>
    <property type="match status" value="1"/>
</dbReference>
<dbReference type="InterPro" id="IPR036034">
    <property type="entry name" value="PDZ_sf"/>
</dbReference>